<evidence type="ECO:0000313" key="5">
    <source>
        <dbReference type="WBParaSite" id="BXY_0551100.1"/>
    </source>
</evidence>
<accession>A0A1I7RXP4</accession>
<keyword evidence="4" id="KW-1185">Reference proteome</keyword>
<dbReference type="Proteomes" id="UP000582659">
    <property type="component" value="Unassembled WGS sequence"/>
</dbReference>
<feature type="transmembrane region" description="Helical" evidence="1">
    <location>
        <begin position="24"/>
        <end position="44"/>
    </location>
</feature>
<evidence type="ECO:0000313" key="3">
    <source>
        <dbReference type="Proteomes" id="UP000095284"/>
    </source>
</evidence>
<sequence>MLLEEDREEIGTMKPRFSNLDQNVTVSVILLILISALFLIWLIGKSHGNNCINSSPLAQQSDFPVLPTAVLHERRRITEADYNEIVNSNMLTYNEEETSKLSLEDICDSGNVTCLSDRRAIDNRVRNFLLVNRNSIMQQLLFKHYLLFGRENKRAFEL</sequence>
<reference evidence="5" key="1">
    <citation type="submission" date="2016-11" db="UniProtKB">
        <authorList>
            <consortium name="WormBaseParasite"/>
        </authorList>
    </citation>
    <scope>IDENTIFICATION</scope>
</reference>
<gene>
    <name evidence="2" type="ORF">BXYJ_LOCUS13199</name>
</gene>
<evidence type="ECO:0000313" key="2">
    <source>
        <dbReference type="EMBL" id="CAD5233108.1"/>
    </source>
</evidence>
<proteinExistence type="predicted"/>
<keyword evidence="1" id="KW-1133">Transmembrane helix</keyword>
<protein>
    <submittedName>
        <fullName evidence="2">(pine wood nematode) hypothetical protein</fullName>
    </submittedName>
</protein>
<dbReference type="Proteomes" id="UP000095284">
    <property type="component" value="Unplaced"/>
</dbReference>
<dbReference type="AlphaFoldDB" id="A0A1I7RXP4"/>
<dbReference type="WBParaSite" id="BXY_0551100.1">
    <property type="protein sequence ID" value="BXY_0551100.1"/>
    <property type="gene ID" value="BXY_0551100"/>
</dbReference>
<dbReference type="EMBL" id="CAJFDI010000005">
    <property type="protein sequence ID" value="CAD5233108.1"/>
    <property type="molecule type" value="Genomic_DNA"/>
</dbReference>
<keyword evidence="1" id="KW-0812">Transmembrane</keyword>
<dbReference type="Proteomes" id="UP000659654">
    <property type="component" value="Unassembled WGS sequence"/>
</dbReference>
<keyword evidence="1" id="KW-0472">Membrane</keyword>
<reference evidence="2" key="2">
    <citation type="submission" date="2020-09" db="EMBL/GenBank/DDBJ databases">
        <authorList>
            <person name="Kikuchi T."/>
        </authorList>
    </citation>
    <scope>NUCLEOTIDE SEQUENCE</scope>
    <source>
        <strain evidence="2">Ka4C1</strain>
    </source>
</reference>
<dbReference type="EMBL" id="CAJFCV020000005">
    <property type="protein sequence ID" value="CAG9126632.1"/>
    <property type="molecule type" value="Genomic_DNA"/>
</dbReference>
<evidence type="ECO:0000256" key="1">
    <source>
        <dbReference type="SAM" id="Phobius"/>
    </source>
</evidence>
<organism evidence="3 5">
    <name type="scientific">Bursaphelenchus xylophilus</name>
    <name type="common">Pinewood nematode worm</name>
    <name type="synonym">Aphelenchoides xylophilus</name>
    <dbReference type="NCBI Taxonomy" id="6326"/>
    <lineage>
        <taxon>Eukaryota</taxon>
        <taxon>Metazoa</taxon>
        <taxon>Ecdysozoa</taxon>
        <taxon>Nematoda</taxon>
        <taxon>Chromadorea</taxon>
        <taxon>Rhabditida</taxon>
        <taxon>Tylenchina</taxon>
        <taxon>Tylenchomorpha</taxon>
        <taxon>Aphelenchoidea</taxon>
        <taxon>Aphelenchoididae</taxon>
        <taxon>Bursaphelenchus</taxon>
    </lineage>
</organism>
<evidence type="ECO:0000313" key="4">
    <source>
        <dbReference type="Proteomes" id="UP000659654"/>
    </source>
</evidence>
<name>A0A1I7RXP4_BURXY</name>